<keyword evidence="10" id="KW-0143">Chaperone</keyword>
<evidence type="ECO:0000256" key="13">
    <source>
        <dbReference type="ARBA" id="ARBA00031538"/>
    </source>
</evidence>
<evidence type="ECO:0000256" key="18">
    <source>
        <dbReference type="SAM" id="Phobius"/>
    </source>
</evidence>
<keyword evidence="6 16" id="KW-0812">Transmembrane</keyword>
<dbReference type="AlphaFoldDB" id="A0A939IYA6"/>
<keyword evidence="4" id="KW-0813">Transport</keyword>
<keyword evidence="9 18" id="KW-0472">Membrane</keyword>
<evidence type="ECO:0000259" key="19">
    <source>
        <dbReference type="Pfam" id="PF02096"/>
    </source>
</evidence>
<dbReference type="GO" id="GO:0005886">
    <property type="term" value="C:plasma membrane"/>
    <property type="evidence" value="ECO:0007669"/>
    <property type="project" value="UniProtKB-SubCell"/>
</dbReference>
<dbReference type="RefSeq" id="WP_207279817.1">
    <property type="nucleotide sequence ID" value="NZ_JAFLEQ010000018.1"/>
</dbReference>
<protein>
    <recommendedName>
        <fullName evidence="3">Membrane protein insertase YidC</fullName>
    </recommendedName>
    <alternativeName>
        <fullName evidence="15">Foldase YidC</fullName>
    </alternativeName>
    <alternativeName>
        <fullName evidence="14">Membrane integrase YidC</fullName>
    </alternativeName>
    <alternativeName>
        <fullName evidence="13">Membrane protein YidC</fullName>
    </alternativeName>
</protein>
<keyword evidence="21" id="KW-1185">Reference proteome</keyword>
<evidence type="ECO:0000256" key="2">
    <source>
        <dbReference type="ARBA" id="ARBA00010527"/>
    </source>
</evidence>
<keyword evidence="5" id="KW-1003">Cell membrane</keyword>
<dbReference type="PANTHER" id="PTHR12428">
    <property type="entry name" value="OXA1"/>
    <property type="match status" value="1"/>
</dbReference>
<dbReference type="EMBL" id="JAFLEQ010000018">
    <property type="protein sequence ID" value="MBN9645335.1"/>
    <property type="molecule type" value="Genomic_DNA"/>
</dbReference>
<dbReference type="InterPro" id="IPR028055">
    <property type="entry name" value="YidC/Oxa/ALB_C"/>
</dbReference>
<sequence>MIWQMFIVPVSGVMKLWFVLLHSVLGMTAPHAWVGSIFGLIITVRGLIAPLSYLQYRNTRVMSNLQPRLRELRDNSRFSVDPDADAEFQKAQKALYKEHNYSTAKGCFPALIQLPAFLGLYRVLILMARPTDGLDTTNHQPIGFLTGDDVGQFLSTRIMGVPVPAYVSMSDEQFAHLQTSHDEVAGFVLPFLVLAATFTTVNMAYSVWRSYTTLDHESKLSVFMVRMLAVFVVLVPFMIINFGLHGPAPAALCLYYFVNNLWTMTQYIVLQTYLDKKLPFTDDFRAVREEGKQRSKNKRALKKAFLRRRRGRRLRMALTPWRAGELHRDNKRDKQKLTRDLDPEAFQAKQIKTLRAPLTKEKNRKLRVLKAHRTHAERKGLPWPPEEIKQRWGLTDEGDFPDGYFDPPEHFHQIVDRIRKGELLDDIFAEQAQLRRVLNRKAVVGDEDPLEKDVTTDGYEMLGGLPVYPTMWLPADSDDDGDSDGTADEPAAEDGDAGDTEVSADSAGDLSAGTGGPGRGSGTGS</sequence>
<dbReference type="InterPro" id="IPR047196">
    <property type="entry name" value="YidC_ALB_C"/>
</dbReference>
<feature type="compositionally biased region" description="Acidic residues" evidence="17">
    <location>
        <begin position="476"/>
        <end position="499"/>
    </location>
</feature>
<evidence type="ECO:0000313" key="20">
    <source>
        <dbReference type="EMBL" id="MBN9645335.1"/>
    </source>
</evidence>
<feature type="transmembrane region" description="Helical" evidence="18">
    <location>
        <begin position="187"/>
        <end position="208"/>
    </location>
</feature>
<proteinExistence type="inferred from homology"/>
<evidence type="ECO:0000256" key="14">
    <source>
        <dbReference type="ARBA" id="ARBA00033245"/>
    </source>
</evidence>
<comment type="subcellular location">
    <subcellularLocation>
        <location evidence="1">Cell membrane</location>
        <topology evidence="1">Multi-pass membrane protein</topology>
    </subcellularLocation>
    <subcellularLocation>
        <location evidence="16">Membrane</location>
        <topology evidence="16">Multi-pass membrane protein</topology>
    </subcellularLocation>
</comment>
<dbReference type="NCBIfam" id="TIGR03592">
    <property type="entry name" value="yidC_oxa1_cterm"/>
    <property type="match status" value="1"/>
</dbReference>
<gene>
    <name evidence="20" type="primary">yidC</name>
    <name evidence="20" type="ORF">JZY06_12030</name>
</gene>
<feature type="region of interest" description="Disordered" evidence="17">
    <location>
        <begin position="470"/>
        <end position="525"/>
    </location>
</feature>
<evidence type="ECO:0000256" key="7">
    <source>
        <dbReference type="ARBA" id="ARBA00022927"/>
    </source>
</evidence>
<feature type="compositionally biased region" description="Gly residues" evidence="17">
    <location>
        <begin position="513"/>
        <end position="525"/>
    </location>
</feature>
<evidence type="ECO:0000256" key="16">
    <source>
        <dbReference type="RuleBase" id="RU003945"/>
    </source>
</evidence>
<evidence type="ECO:0000256" key="9">
    <source>
        <dbReference type="ARBA" id="ARBA00023136"/>
    </source>
</evidence>
<name>A0A939IYA6_9CORY</name>
<dbReference type="PANTHER" id="PTHR12428:SF65">
    <property type="entry name" value="CYTOCHROME C OXIDASE ASSEMBLY PROTEIN COX18, MITOCHONDRIAL"/>
    <property type="match status" value="1"/>
</dbReference>
<evidence type="ECO:0000256" key="3">
    <source>
        <dbReference type="ARBA" id="ARBA00015325"/>
    </source>
</evidence>
<evidence type="ECO:0000256" key="4">
    <source>
        <dbReference type="ARBA" id="ARBA00022448"/>
    </source>
</evidence>
<feature type="transmembrane region" description="Helical" evidence="18">
    <location>
        <begin position="31"/>
        <end position="54"/>
    </location>
</feature>
<comment type="function">
    <text evidence="11">Required for the insertion and/or proper folding and/or complex formation of integral membrane proteins into the membrane. Involved in integration of membrane proteins that insert both dependently and independently of the Sec translocase complex, as well as at least some lipoproteins. Aids folding of multispanning membrane proteins.</text>
</comment>
<evidence type="ECO:0000256" key="1">
    <source>
        <dbReference type="ARBA" id="ARBA00004651"/>
    </source>
</evidence>
<evidence type="ECO:0000256" key="15">
    <source>
        <dbReference type="ARBA" id="ARBA00033342"/>
    </source>
</evidence>
<dbReference type="GO" id="GO:0015031">
    <property type="term" value="P:protein transport"/>
    <property type="evidence" value="ECO:0007669"/>
    <property type="project" value="UniProtKB-KW"/>
</dbReference>
<accession>A0A939IYA6</accession>
<keyword evidence="7" id="KW-0653">Protein transport</keyword>
<organism evidence="20 21">
    <name type="scientific">Corynebacterium mendelii</name>
    <dbReference type="NCBI Taxonomy" id="2765362"/>
    <lineage>
        <taxon>Bacteria</taxon>
        <taxon>Bacillati</taxon>
        <taxon>Actinomycetota</taxon>
        <taxon>Actinomycetes</taxon>
        <taxon>Mycobacteriales</taxon>
        <taxon>Corynebacteriaceae</taxon>
        <taxon>Corynebacterium</taxon>
    </lineage>
</organism>
<evidence type="ECO:0000256" key="8">
    <source>
        <dbReference type="ARBA" id="ARBA00022989"/>
    </source>
</evidence>
<evidence type="ECO:0000256" key="5">
    <source>
        <dbReference type="ARBA" id="ARBA00022475"/>
    </source>
</evidence>
<evidence type="ECO:0000256" key="17">
    <source>
        <dbReference type="SAM" id="MobiDB-lite"/>
    </source>
</evidence>
<comment type="subunit">
    <text evidence="12">Interacts with the Sec translocase complex via SecD. Specifically interacts with transmembrane segments of nascent integral membrane proteins during membrane integration.</text>
</comment>
<evidence type="ECO:0000256" key="12">
    <source>
        <dbReference type="ARBA" id="ARBA00026028"/>
    </source>
</evidence>
<reference evidence="20" key="1">
    <citation type="submission" date="2021-03" db="EMBL/GenBank/DDBJ databases">
        <authorList>
            <person name="Sun Q."/>
        </authorList>
    </citation>
    <scope>NUCLEOTIDE SEQUENCE</scope>
    <source>
        <strain evidence="20">CCM 8862</strain>
    </source>
</reference>
<evidence type="ECO:0000256" key="6">
    <source>
        <dbReference type="ARBA" id="ARBA00022692"/>
    </source>
</evidence>
<feature type="transmembrane region" description="Helical" evidence="18">
    <location>
        <begin position="248"/>
        <end position="270"/>
    </location>
</feature>
<dbReference type="Proteomes" id="UP000664332">
    <property type="component" value="Unassembled WGS sequence"/>
</dbReference>
<evidence type="ECO:0000313" key="21">
    <source>
        <dbReference type="Proteomes" id="UP000664332"/>
    </source>
</evidence>
<feature type="transmembrane region" description="Helical" evidence="18">
    <location>
        <begin position="220"/>
        <end position="242"/>
    </location>
</feature>
<evidence type="ECO:0000256" key="10">
    <source>
        <dbReference type="ARBA" id="ARBA00023186"/>
    </source>
</evidence>
<dbReference type="Pfam" id="PF02096">
    <property type="entry name" value="60KD_IMP"/>
    <property type="match status" value="1"/>
</dbReference>
<feature type="transmembrane region" description="Helical" evidence="18">
    <location>
        <begin position="7"/>
        <end position="25"/>
    </location>
</feature>
<dbReference type="GO" id="GO:0032977">
    <property type="term" value="F:membrane insertase activity"/>
    <property type="evidence" value="ECO:0007669"/>
    <property type="project" value="InterPro"/>
</dbReference>
<comment type="caution">
    <text evidence="20">The sequence shown here is derived from an EMBL/GenBank/DDBJ whole genome shotgun (WGS) entry which is preliminary data.</text>
</comment>
<evidence type="ECO:0000256" key="11">
    <source>
        <dbReference type="ARBA" id="ARBA00025034"/>
    </source>
</evidence>
<dbReference type="InterPro" id="IPR001708">
    <property type="entry name" value="YidC/ALB3/OXA1/COX18"/>
</dbReference>
<dbReference type="GO" id="GO:0051205">
    <property type="term" value="P:protein insertion into membrane"/>
    <property type="evidence" value="ECO:0007669"/>
    <property type="project" value="TreeGrafter"/>
</dbReference>
<dbReference type="NCBIfam" id="NF001300">
    <property type="entry name" value="PRK00247.1"/>
    <property type="match status" value="1"/>
</dbReference>
<comment type="similarity">
    <text evidence="2">Belongs to the OXA1/ALB3/YidC family. Type 1 subfamily.</text>
</comment>
<keyword evidence="8 18" id="KW-1133">Transmembrane helix</keyword>
<dbReference type="CDD" id="cd20070">
    <property type="entry name" value="5TM_YidC_Alb3"/>
    <property type="match status" value="1"/>
</dbReference>
<feature type="domain" description="Membrane insertase YidC/Oxa/ALB C-terminal" evidence="19">
    <location>
        <begin position="33"/>
        <end position="271"/>
    </location>
</feature>